<reference evidence="2" key="2">
    <citation type="journal article" date="2015" name="Data Brief">
        <title>Shoot transcriptome of the giant reed, Arundo donax.</title>
        <authorList>
            <person name="Barrero R.A."/>
            <person name="Guerrero F.D."/>
            <person name="Moolhuijzen P."/>
            <person name="Goolsby J.A."/>
            <person name="Tidwell J."/>
            <person name="Bellgard S.E."/>
            <person name="Bellgard M.I."/>
        </authorList>
    </citation>
    <scope>NUCLEOTIDE SEQUENCE</scope>
    <source>
        <tissue evidence="2">Shoot tissue taken approximately 20 cm above the soil surface</tissue>
    </source>
</reference>
<organism evidence="2">
    <name type="scientific">Arundo donax</name>
    <name type="common">Giant reed</name>
    <name type="synonym">Donax arundinaceus</name>
    <dbReference type="NCBI Taxonomy" id="35708"/>
    <lineage>
        <taxon>Eukaryota</taxon>
        <taxon>Viridiplantae</taxon>
        <taxon>Streptophyta</taxon>
        <taxon>Embryophyta</taxon>
        <taxon>Tracheophyta</taxon>
        <taxon>Spermatophyta</taxon>
        <taxon>Magnoliopsida</taxon>
        <taxon>Liliopsida</taxon>
        <taxon>Poales</taxon>
        <taxon>Poaceae</taxon>
        <taxon>PACMAD clade</taxon>
        <taxon>Arundinoideae</taxon>
        <taxon>Arundineae</taxon>
        <taxon>Arundo</taxon>
    </lineage>
</organism>
<name>A0A0A9F7C4_ARUDO</name>
<evidence type="ECO:0000313" key="2">
    <source>
        <dbReference type="EMBL" id="JAE08252.1"/>
    </source>
</evidence>
<feature type="compositionally biased region" description="Basic residues" evidence="1">
    <location>
        <begin position="1"/>
        <end position="12"/>
    </location>
</feature>
<dbReference type="EMBL" id="GBRH01189644">
    <property type="protein sequence ID" value="JAE08252.1"/>
    <property type="molecule type" value="Transcribed_RNA"/>
</dbReference>
<dbReference type="AlphaFoldDB" id="A0A0A9F7C4"/>
<reference evidence="2" key="1">
    <citation type="submission" date="2014-09" db="EMBL/GenBank/DDBJ databases">
        <authorList>
            <person name="Magalhaes I.L.F."/>
            <person name="Oliveira U."/>
            <person name="Santos F.R."/>
            <person name="Vidigal T.H.D.A."/>
            <person name="Brescovit A.D."/>
            <person name="Santos A.J."/>
        </authorList>
    </citation>
    <scope>NUCLEOTIDE SEQUENCE</scope>
    <source>
        <tissue evidence="2">Shoot tissue taken approximately 20 cm above the soil surface</tissue>
    </source>
</reference>
<feature type="region of interest" description="Disordered" evidence="1">
    <location>
        <begin position="1"/>
        <end position="30"/>
    </location>
</feature>
<protein>
    <submittedName>
        <fullName evidence="2">Uncharacterized protein</fullName>
    </submittedName>
</protein>
<sequence>MLLRQRGRRRGPRAAAAGGCARGHIKGSKV</sequence>
<evidence type="ECO:0000256" key="1">
    <source>
        <dbReference type="SAM" id="MobiDB-lite"/>
    </source>
</evidence>
<accession>A0A0A9F7C4</accession>
<proteinExistence type="predicted"/>